<proteinExistence type="predicted"/>
<reference evidence="2" key="1">
    <citation type="submission" date="2019-11" db="EMBL/GenBank/DDBJ databases">
        <authorList>
            <person name="Ndlovu S.S."/>
            <person name="Carulei O."/>
        </authorList>
    </citation>
    <scope>NUCLEOTIDE SEQUENCE [LARGE SCALE GENOMIC DNA]</scope>
    <source>
        <strain evidence="2">RSA_2_2004</strain>
    </source>
</reference>
<feature type="transmembrane region" description="Helical" evidence="1">
    <location>
        <begin position="27"/>
        <end position="50"/>
    </location>
</feature>
<name>A0A6G7KUC5_ASF</name>
<keyword evidence="1" id="KW-1133">Transmembrane helix</keyword>
<organismHost>
    <name type="scientific">Potamochoerus larvatus</name>
    <name type="common">Bushpig</name>
    <dbReference type="NCBI Taxonomy" id="273792"/>
</organismHost>
<organism evidence="2">
    <name type="scientific">African swine fever virus</name>
    <name type="common">ASFV</name>
    <dbReference type="NCBI Taxonomy" id="10497"/>
    <lineage>
        <taxon>Viruses</taxon>
        <taxon>Varidnaviria</taxon>
        <taxon>Bamfordvirae</taxon>
        <taxon>Nucleocytoviricota</taxon>
        <taxon>Pokkesviricetes</taxon>
        <taxon>Asfuvirales</taxon>
        <taxon>Asfarviridae</taxon>
        <taxon>Asfivirus</taxon>
        <taxon>Asfivirus haemorrhagiae</taxon>
    </lineage>
</organism>
<sequence length="111" mass="13000">MSFTECPLLITACKKFLQKRITIQNAALIYALLSALPQTTTLYVLCLLPIQTYLLTYTNAFVWIHFVCIAITTILDTMYIWKDCTVHIIYIFLHVTYIYNITTKEYLHYCS</sequence>
<organismHost>
    <name type="scientific">Ornithodoros</name>
    <name type="common">relapsing fever ticks</name>
    <dbReference type="NCBI Taxonomy" id="6937"/>
</organismHost>
<dbReference type="EMBL" id="MN641877">
    <property type="protein sequence ID" value="QII88991.1"/>
    <property type="molecule type" value="Genomic_DNA"/>
</dbReference>
<evidence type="ECO:0000256" key="1">
    <source>
        <dbReference type="SAM" id="Phobius"/>
    </source>
</evidence>
<organismHost>
    <name type="scientific">Ornithodoros moubata</name>
    <name type="common">Soft tick</name>
    <name type="synonym">Argasid tick</name>
    <dbReference type="NCBI Taxonomy" id="6938"/>
</organismHost>
<feature type="transmembrane region" description="Helical" evidence="1">
    <location>
        <begin position="62"/>
        <end position="81"/>
    </location>
</feature>
<organismHost>
    <name type="scientific">Phacochoerus africanus</name>
    <name type="common">Warthog</name>
    <dbReference type="NCBI Taxonomy" id="41426"/>
</organismHost>
<organismHost>
    <name type="scientific">Sus scrofa</name>
    <name type="common">Pig</name>
    <dbReference type="NCBI Taxonomy" id="9823"/>
</organismHost>
<keyword evidence="1" id="KW-0812">Transmembrane</keyword>
<protein>
    <submittedName>
        <fullName evidence="2">PE11R</fullName>
    </submittedName>
</protein>
<evidence type="ECO:0000313" key="2">
    <source>
        <dbReference type="EMBL" id="QII88991.1"/>
    </source>
</evidence>
<keyword evidence="1" id="KW-0472">Membrane</keyword>
<accession>A0A6G7KUC5</accession>
<gene>
    <name evidence="2" type="primary">E11R</name>
</gene>
<organismHost>
    <name type="scientific">Phacochoerus aethiopicus</name>
    <name type="common">Warthog</name>
    <dbReference type="NCBI Taxonomy" id="85517"/>
</organismHost>